<dbReference type="SUPFAM" id="SSF53448">
    <property type="entry name" value="Nucleotide-diphospho-sugar transferases"/>
    <property type="match status" value="1"/>
</dbReference>
<protein>
    <submittedName>
        <fullName evidence="2">Glycosyl transferase family 2</fullName>
    </submittedName>
</protein>
<reference evidence="3" key="1">
    <citation type="submission" date="2016-10" db="EMBL/GenBank/DDBJ databases">
        <authorList>
            <person name="Varghese N."/>
            <person name="Submissions S."/>
        </authorList>
    </citation>
    <scope>NUCLEOTIDE SEQUENCE [LARGE SCALE GENOMIC DNA]</scope>
    <source>
        <strain evidence="3">DSM 17934</strain>
    </source>
</reference>
<dbReference type="Proteomes" id="UP000199702">
    <property type="component" value="Unassembled WGS sequence"/>
</dbReference>
<dbReference type="RefSeq" id="WP_091308530.1">
    <property type="nucleotide sequence ID" value="NZ_CBCSJU010000001.1"/>
</dbReference>
<dbReference type="AlphaFoldDB" id="A0A1H6R7B9"/>
<gene>
    <name evidence="2" type="ORF">SAMN05660918_0870</name>
</gene>
<dbReference type="EMBL" id="FNYA01000001">
    <property type="protein sequence ID" value="SEI48427.1"/>
    <property type="molecule type" value="Genomic_DNA"/>
</dbReference>
<evidence type="ECO:0000259" key="1">
    <source>
        <dbReference type="Pfam" id="PF00535"/>
    </source>
</evidence>
<dbReference type="OrthoDB" id="1374586at2"/>
<dbReference type="PANTHER" id="PTHR22916:SF3">
    <property type="entry name" value="UDP-GLCNAC:BETAGAL BETA-1,3-N-ACETYLGLUCOSAMINYLTRANSFERASE-LIKE PROTEIN 1"/>
    <property type="match status" value="1"/>
</dbReference>
<evidence type="ECO:0000313" key="2">
    <source>
        <dbReference type="EMBL" id="SEI48427.1"/>
    </source>
</evidence>
<dbReference type="InterPro" id="IPR001173">
    <property type="entry name" value="Glyco_trans_2-like"/>
</dbReference>
<accession>A0A1H6R7B9</accession>
<keyword evidence="2" id="KW-0808">Transferase</keyword>
<evidence type="ECO:0000313" key="3">
    <source>
        <dbReference type="Proteomes" id="UP000199702"/>
    </source>
</evidence>
<dbReference type="InterPro" id="IPR029044">
    <property type="entry name" value="Nucleotide-diphossugar_trans"/>
</dbReference>
<dbReference type="GO" id="GO:0016758">
    <property type="term" value="F:hexosyltransferase activity"/>
    <property type="evidence" value="ECO:0007669"/>
    <property type="project" value="UniProtKB-ARBA"/>
</dbReference>
<dbReference type="STRING" id="402734.SAMN05660918_0870"/>
<keyword evidence="3" id="KW-1185">Reference proteome</keyword>
<dbReference type="CDD" id="cd00761">
    <property type="entry name" value="Glyco_tranf_GTA_type"/>
    <property type="match status" value="1"/>
</dbReference>
<proteinExistence type="predicted"/>
<dbReference type="Pfam" id="PF00535">
    <property type="entry name" value="Glycos_transf_2"/>
    <property type="match status" value="1"/>
</dbReference>
<organism evidence="2 3">
    <name type="scientific">Flavobacterium terrigena</name>
    <dbReference type="NCBI Taxonomy" id="402734"/>
    <lineage>
        <taxon>Bacteria</taxon>
        <taxon>Pseudomonadati</taxon>
        <taxon>Bacteroidota</taxon>
        <taxon>Flavobacteriia</taxon>
        <taxon>Flavobacteriales</taxon>
        <taxon>Flavobacteriaceae</taxon>
        <taxon>Flavobacterium</taxon>
    </lineage>
</organism>
<name>A0A1H6R7B9_9FLAO</name>
<feature type="domain" description="Glycosyltransferase 2-like" evidence="1">
    <location>
        <begin position="7"/>
        <end position="115"/>
    </location>
</feature>
<dbReference type="PANTHER" id="PTHR22916">
    <property type="entry name" value="GLYCOSYLTRANSFERASE"/>
    <property type="match status" value="1"/>
</dbReference>
<dbReference type="Gene3D" id="3.90.550.10">
    <property type="entry name" value="Spore Coat Polysaccharide Biosynthesis Protein SpsA, Chain A"/>
    <property type="match status" value="1"/>
</dbReference>
<sequence>MKSNLAIVIPYYKIDFFKETLDSLANQTNKNFKVYIGNDASPNNASELLSKYENDFDFEYFEFQENLGSKSLVNQWHRCIDLAKEEEWLMILCDDDTITTNYIEAFHNNINEISSSKVEVVRYASQVIDENNDSLSVVINHPKMENAVDFLFRKLKGGTRSTLSEYIFKRKALLSIGFKNLPLAWYSDLLGVLEFSHFGNIYTINEALLKFRLSGINITSKTDDHVLKNEATFQFYYYLLTDKKSHFNKEQNAVLIDKLEKTILDNKKNLNFWIKTLNLYATKGRFLQFVTLVFKAIKRIL</sequence>